<dbReference type="EMBL" id="QRBF01000002">
    <property type="protein sequence ID" value="RDS85485.1"/>
    <property type="molecule type" value="Genomic_DNA"/>
</dbReference>
<reference evidence="4 5" key="1">
    <citation type="submission" date="2018-07" db="EMBL/GenBank/DDBJ databases">
        <title>Dyella monticola sp. nov. and Dyella psychrodurans sp. nov. isolated from monsoon evergreen broad-leaved forest soil of Dinghu Mountain, China.</title>
        <authorList>
            <person name="Gao Z."/>
            <person name="Qiu L."/>
        </authorList>
    </citation>
    <scope>NUCLEOTIDE SEQUENCE [LARGE SCALE GENOMIC DNA]</scope>
    <source>
        <strain evidence="4 5">4MSK11</strain>
    </source>
</reference>
<dbReference type="Pfam" id="PF13508">
    <property type="entry name" value="Acetyltransf_7"/>
    <property type="match status" value="1"/>
</dbReference>
<evidence type="ECO:0000256" key="2">
    <source>
        <dbReference type="ARBA" id="ARBA00023315"/>
    </source>
</evidence>
<dbReference type="Proteomes" id="UP000255334">
    <property type="component" value="Unassembled WGS sequence"/>
</dbReference>
<keyword evidence="5" id="KW-1185">Reference proteome</keyword>
<organism evidence="4 5">
    <name type="scientific">Dyella psychrodurans</name>
    <dbReference type="NCBI Taxonomy" id="1927960"/>
    <lineage>
        <taxon>Bacteria</taxon>
        <taxon>Pseudomonadati</taxon>
        <taxon>Pseudomonadota</taxon>
        <taxon>Gammaproteobacteria</taxon>
        <taxon>Lysobacterales</taxon>
        <taxon>Rhodanobacteraceae</taxon>
        <taxon>Dyella</taxon>
    </lineage>
</organism>
<sequence length="182" mass="20427">MISDIAPVFRTATQADVPAVVALVESAYRGDSGRRGWTTESDLLDGRRTDVQLVSELLVSPDSVVLLASIDNVMRACCHVERHDDSAYFGMFAVDPSWQGSGLGRQLLGEAERMARDGWRCGMMHMTVIDVRTELIAWYERRGYRRTGQYKPFPYGDERVGIPLRDDLRFELLIKELSGAVA</sequence>
<dbReference type="SUPFAM" id="SSF55729">
    <property type="entry name" value="Acyl-CoA N-acyltransferases (Nat)"/>
    <property type="match status" value="1"/>
</dbReference>
<name>A0A370XBA6_9GAMM</name>
<evidence type="ECO:0000259" key="3">
    <source>
        <dbReference type="PROSITE" id="PS51186"/>
    </source>
</evidence>
<dbReference type="OrthoDB" id="119501at2"/>
<accession>A0A370XBA6</accession>
<evidence type="ECO:0000313" key="5">
    <source>
        <dbReference type="Proteomes" id="UP000255334"/>
    </source>
</evidence>
<evidence type="ECO:0000256" key="1">
    <source>
        <dbReference type="ARBA" id="ARBA00022679"/>
    </source>
</evidence>
<dbReference type="GO" id="GO:0016747">
    <property type="term" value="F:acyltransferase activity, transferring groups other than amino-acyl groups"/>
    <property type="evidence" value="ECO:0007669"/>
    <property type="project" value="InterPro"/>
</dbReference>
<dbReference type="CDD" id="cd04301">
    <property type="entry name" value="NAT_SF"/>
    <property type="match status" value="1"/>
</dbReference>
<feature type="domain" description="N-acetyltransferase" evidence="3">
    <location>
        <begin position="7"/>
        <end position="169"/>
    </location>
</feature>
<proteinExistence type="predicted"/>
<comment type="caution">
    <text evidence="4">The sequence shown here is derived from an EMBL/GenBank/DDBJ whole genome shotgun (WGS) entry which is preliminary data.</text>
</comment>
<dbReference type="InterPro" id="IPR016181">
    <property type="entry name" value="Acyl_CoA_acyltransferase"/>
</dbReference>
<dbReference type="RefSeq" id="WP_115477523.1">
    <property type="nucleotide sequence ID" value="NZ_QRBF01000002.1"/>
</dbReference>
<evidence type="ECO:0000313" key="4">
    <source>
        <dbReference type="EMBL" id="RDS85485.1"/>
    </source>
</evidence>
<dbReference type="Gene3D" id="3.40.630.30">
    <property type="match status" value="1"/>
</dbReference>
<gene>
    <name evidence="4" type="ORF">DWU99_08220</name>
</gene>
<keyword evidence="2" id="KW-0012">Acyltransferase</keyword>
<dbReference type="InterPro" id="IPR000182">
    <property type="entry name" value="GNAT_dom"/>
</dbReference>
<dbReference type="PROSITE" id="PS51186">
    <property type="entry name" value="GNAT"/>
    <property type="match status" value="1"/>
</dbReference>
<dbReference type="PANTHER" id="PTHR43877">
    <property type="entry name" value="AMINOALKYLPHOSPHONATE N-ACETYLTRANSFERASE-RELATED-RELATED"/>
    <property type="match status" value="1"/>
</dbReference>
<dbReference type="InterPro" id="IPR050832">
    <property type="entry name" value="Bact_Acetyltransf"/>
</dbReference>
<dbReference type="AlphaFoldDB" id="A0A370XBA6"/>
<keyword evidence="1 4" id="KW-0808">Transferase</keyword>
<protein>
    <submittedName>
        <fullName evidence="4">N-acetyltransferase</fullName>
    </submittedName>
</protein>